<keyword evidence="5" id="KW-1185">Reference proteome</keyword>
<dbReference type="InterPro" id="IPR050680">
    <property type="entry name" value="YpeA/RimI_acetyltransf"/>
</dbReference>
<dbReference type="AlphaFoldDB" id="A0A927CT87"/>
<name>A0A927CT87_9BACL</name>
<keyword evidence="2" id="KW-0012">Acyltransferase</keyword>
<evidence type="ECO:0000313" key="4">
    <source>
        <dbReference type="EMBL" id="MBD2871150.1"/>
    </source>
</evidence>
<dbReference type="Proteomes" id="UP000632125">
    <property type="component" value="Unassembled WGS sequence"/>
</dbReference>
<evidence type="ECO:0000256" key="2">
    <source>
        <dbReference type="ARBA" id="ARBA00023315"/>
    </source>
</evidence>
<dbReference type="GO" id="GO:0016747">
    <property type="term" value="F:acyltransferase activity, transferring groups other than amino-acyl groups"/>
    <property type="evidence" value="ECO:0007669"/>
    <property type="project" value="InterPro"/>
</dbReference>
<proteinExistence type="predicted"/>
<dbReference type="EMBL" id="JACXIY010000027">
    <property type="protein sequence ID" value="MBD2871150.1"/>
    <property type="molecule type" value="Genomic_DNA"/>
</dbReference>
<sequence length="155" mass="18215">MRSRLAEHRDIEHLMQMRFDFTLEHNKELILTEKETEEYRNEAMQFLRRAIGSEQWFIWVAELEGRVVSHIFLEAVHKVPRPGRTTNPFLYMTNVYTLPAYRGQGVGSALLGHIEAWAKERKFEFVIVWPSEESVGFYGKSGYARCSEPMELMLS</sequence>
<protein>
    <submittedName>
        <fullName evidence="4">GNAT family N-acetyltransferase</fullName>
    </submittedName>
</protein>
<evidence type="ECO:0000313" key="5">
    <source>
        <dbReference type="Proteomes" id="UP000632125"/>
    </source>
</evidence>
<dbReference type="PANTHER" id="PTHR43420">
    <property type="entry name" value="ACETYLTRANSFERASE"/>
    <property type="match status" value="1"/>
</dbReference>
<evidence type="ECO:0000256" key="1">
    <source>
        <dbReference type="ARBA" id="ARBA00022679"/>
    </source>
</evidence>
<gene>
    <name evidence="4" type="ORF">IDH41_21420</name>
</gene>
<evidence type="ECO:0000259" key="3">
    <source>
        <dbReference type="PROSITE" id="PS51186"/>
    </source>
</evidence>
<dbReference type="Gene3D" id="3.40.630.30">
    <property type="match status" value="1"/>
</dbReference>
<feature type="domain" description="N-acetyltransferase" evidence="3">
    <location>
        <begin position="1"/>
        <end position="155"/>
    </location>
</feature>
<dbReference type="CDD" id="cd04301">
    <property type="entry name" value="NAT_SF"/>
    <property type="match status" value="1"/>
</dbReference>
<accession>A0A927CT87</accession>
<organism evidence="4 5">
    <name type="scientific">Paenibacillus arenilitoris</name>
    <dbReference type="NCBI Taxonomy" id="2772299"/>
    <lineage>
        <taxon>Bacteria</taxon>
        <taxon>Bacillati</taxon>
        <taxon>Bacillota</taxon>
        <taxon>Bacilli</taxon>
        <taxon>Bacillales</taxon>
        <taxon>Paenibacillaceae</taxon>
        <taxon>Paenibacillus</taxon>
    </lineage>
</organism>
<comment type="caution">
    <text evidence="4">The sequence shown here is derived from an EMBL/GenBank/DDBJ whole genome shotgun (WGS) entry which is preliminary data.</text>
</comment>
<dbReference type="SUPFAM" id="SSF55729">
    <property type="entry name" value="Acyl-CoA N-acyltransferases (Nat)"/>
    <property type="match status" value="1"/>
</dbReference>
<dbReference type="PROSITE" id="PS51186">
    <property type="entry name" value="GNAT"/>
    <property type="match status" value="1"/>
</dbReference>
<keyword evidence="1" id="KW-0808">Transferase</keyword>
<dbReference type="InterPro" id="IPR000182">
    <property type="entry name" value="GNAT_dom"/>
</dbReference>
<dbReference type="Pfam" id="PF00583">
    <property type="entry name" value="Acetyltransf_1"/>
    <property type="match status" value="1"/>
</dbReference>
<dbReference type="InterPro" id="IPR016181">
    <property type="entry name" value="Acyl_CoA_acyltransferase"/>
</dbReference>
<reference evidence="4" key="1">
    <citation type="submission" date="2020-09" db="EMBL/GenBank/DDBJ databases">
        <title>A novel bacterium of genus Paenibacillus, isolated from South China Sea.</title>
        <authorList>
            <person name="Huang H."/>
            <person name="Mo K."/>
            <person name="Hu Y."/>
        </authorList>
    </citation>
    <scope>NUCLEOTIDE SEQUENCE</scope>
    <source>
        <strain evidence="4">IB182493</strain>
    </source>
</reference>